<dbReference type="AlphaFoldDB" id="A0A1Y3PNU4"/>
<dbReference type="EMBL" id="LZRT01000053">
    <property type="protein sequence ID" value="OUM89035.1"/>
    <property type="molecule type" value="Genomic_DNA"/>
</dbReference>
<comment type="caution">
    <text evidence="1">The sequence shown here is derived from an EMBL/GenBank/DDBJ whole genome shotgun (WGS) entry which is preliminary data.</text>
</comment>
<protein>
    <submittedName>
        <fullName evidence="1">Uncharacterized protein</fullName>
    </submittedName>
</protein>
<proteinExistence type="predicted"/>
<accession>A0A1Y3PNU4</accession>
<organism evidence="1 2">
    <name type="scientific">Bacillus thermozeamaize</name>
    <dbReference type="NCBI Taxonomy" id="230954"/>
    <lineage>
        <taxon>Bacteria</taxon>
        <taxon>Bacillati</taxon>
        <taxon>Bacillota</taxon>
        <taxon>Bacilli</taxon>
        <taxon>Bacillales</taxon>
        <taxon>Bacillaceae</taxon>
        <taxon>Bacillus</taxon>
    </lineage>
</organism>
<reference evidence="2" key="1">
    <citation type="submission" date="2016-06" db="EMBL/GenBank/DDBJ databases">
        <authorList>
            <person name="Nascimento L."/>
            <person name="Pereira R.V."/>
            <person name="Martins L.F."/>
            <person name="Quaggio R.B."/>
            <person name="Silva A.M."/>
            <person name="Setubal J.C."/>
        </authorList>
    </citation>
    <scope>NUCLEOTIDE SEQUENCE [LARGE SCALE GENOMIC DNA]</scope>
</reference>
<dbReference type="PROSITE" id="PS51257">
    <property type="entry name" value="PROKAR_LIPOPROTEIN"/>
    <property type="match status" value="1"/>
</dbReference>
<gene>
    <name evidence="1" type="ORF">BAA01_13355</name>
</gene>
<evidence type="ECO:0000313" key="2">
    <source>
        <dbReference type="Proteomes" id="UP000196475"/>
    </source>
</evidence>
<name>A0A1Y3PNU4_9BACI</name>
<evidence type="ECO:0000313" key="1">
    <source>
        <dbReference type="EMBL" id="OUM89035.1"/>
    </source>
</evidence>
<dbReference type="Proteomes" id="UP000196475">
    <property type="component" value="Unassembled WGS sequence"/>
</dbReference>
<sequence>MNGRFILLLTALAVAMGGCSHISNPIEGNAIIDWIDFVKLDGKTYVGLYHQVIKDPDLVTDQVVGTVKFKLDGVVTNPHYRPKNGDAAYLAEGTRLYGVEGFGPDEVIAARDEGKIGGFRLYAEETFSKTIPQRYPDMPKQQVERIRLFKDRDMQPFRTLTGEEVRRFIALLDGGEDKTVFTPDRTNGDPDVYMMVFCTDGPLAYAYYLEDDGQSVYFHPWHTRVVDDEIRTFLERQDD</sequence>